<dbReference type="InterPro" id="IPR036188">
    <property type="entry name" value="FAD/NAD-bd_sf"/>
</dbReference>
<keyword evidence="4" id="KW-0560">Oxidoreductase</keyword>
<protein>
    <submittedName>
        <fullName evidence="6">FAD-dependent oxidoreductase</fullName>
    </submittedName>
</protein>
<dbReference type="AlphaFoldDB" id="A0A6B1G567"/>
<dbReference type="PANTHER" id="PTHR10961:SF46">
    <property type="entry name" value="PEROXISOMAL SARCOSINE OXIDASE"/>
    <property type="match status" value="1"/>
</dbReference>
<dbReference type="Gene3D" id="3.30.9.10">
    <property type="entry name" value="D-Amino Acid Oxidase, subunit A, domain 2"/>
    <property type="match status" value="1"/>
</dbReference>
<sequence>YVDGFYNARGGYAESGRVVGRLAEQAAAEGVEVQPSQTADEILMEGNRVQGVLTREGATFSADHTVLAAGSWTPWLLPELHSVMTTTGHPIFHLKPSDPSLYEAPGFVVYFADTSSTGWYGFPMLREGVVKVSRHGVGVTLHPEHDERKVYEEDFAQLRIFLEDTFPALLDAEITYTRRCVYNDTLDEHFWIDHHPEREGLSIATGGSGHGFKFGPVLGDLIADVVEGRPNEWADLFRWRDLSPDTAGQEASRYHGDAEGEA</sequence>
<dbReference type="InterPro" id="IPR045170">
    <property type="entry name" value="MTOX"/>
</dbReference>
<evidence type="ECO:0000259" key="5">
    <source>
        <dbReference type="Pfam" id="PF01266"/>
    </source>
</evidence>
<dbReference type="Pfam" id="PF01266">
    <property type="entry name" value="DAO"/>
    <property type="match status" value="1"/>
</dbReference>
<evidence type="ECO:0000313" key="6">
    <source>
        <dbReference type="EMBL" id="MYH62536.1"/>
    </source>
</evidence>
<name>A0A6B1G567_9CHLR</name>
<evidence type="ECO:0000256" key="3">
    <source>
        <dbReference type="ARBA" id="ARBA00022827"/>
    </source>
</evidence>
<dbReference type="InterPro" id="IPR006076">
    <property type="entry name" value="FAD-dep_OxRdtase"/>
</dbReference>
<organism evidence="6">
    <name type="scientific">Caldilineaceae bacterium SB0675_bin_29</name>
    <dbReference type="NCBI Taxonomy" id="2605266"/>
    <lineage>
        <taxon>Bacteria</taxon>
        <taxon>Bacillati</taxon>
        <taxon>Chloroflexota</taxon>
        <taxon>Caldilineae</taxon>
        <taxon>Caldilineales</taxon>
        <taxon>Caldilineaceae</taxon>
    </lineage>
</organism>
<dbReference type="SUPFAM" id="SSF54373">
    <property type="entry name" value="FAD-linked reductases, C-terminal domain"/>
    <property type="match status" value="1"/>
</dbReference>
<dbReference type="EMBL" id="VYDA01000450">
    <property type="protein sequence ID" value="MYH62536.1"/>
    <property type="molecule type" value="Genomic_DNA"/>
</dbReference>
<dbReference type="Gene3D" id="3.50.50.60">
    <property type="entry name" value="FAD/NAD(P)-binding domain"/>
    <property type="match status" value="1"/>
</dbReference>
<dbReference type="SUPFAM" id="SSF51905">
    <property type="entry name" value="FAD/NAD(P)-binding domain"/>
    <property type="match status" value="1"/>
</dbReference>
<gene>
    <name evidence="6" type="ORF">F4148_12545</name>
</gene>
<accession>A0A6B1G567</accession>
<evidence type="ECO:0000256" key="1">
    <source>
        <dbReference type="ARBA" id="ARBA00001974"/>
    </source>
</evidence>
<feature type="non-terminal residue" evidence="6">
    <location>
        <position position="1"/>
    </location>
</feature>
<proteinExistence type="predicted"/>
<evidence type="ECO:0000256" key="4">
    <source>
        <dbReference type="ARBA" id="ARBA00023002"/>
    </source>
</evidence>
<dbReference type="GO" id="GO:0050660">
    <property type="term" value="F:flavin adenine dinucleotide binding"/>
    <property type="evidence" value="ECO:0007669"/>
    <property type="project" value="InterPro"/>
</dbReference>
<comment type="caution">
    <text evidence="6">The sequence shown here is derived from an EMBL/GenBank/DDBJ whole genome shotgun (WGS) entry which is preliminary data.</text>
</comment>
<dbReference type="GO" id="GO:0008115">
    <property type="term" value="F:sarcosine oxidase activity"/>
    <property type="evidence" value="ECO:0007669"/>
    <property type="project" value="TreeGrafter"/>
</dbReference>
<feature type="domain" description="FAD dependent oxidoreductase" evidence="5">
    <location>
        <begin position="2"/>
        <end position="224"/>
    </location>
</feature>
<comment type="cofactor">
    <cofactor evidence="1">
        <name>FAD</name>
        <dbReference type="ChEBI" id="CHEBI:57692"/>
    </cofactor>
</comment>
<dbReference type="PANTHER" id="PTHR10961">
    <property type="entry name" value="PEROXISOMAL SARCOSINE OXIDASE"/>
    <property type="match status" value="1"/>
</dbReference>
<reference evidence="6" key="1">
    <citation type="submission" date="2019-09" db="EMBL/GenBank/DDBJ databases">
        <title>Characterisation of the sponge microbiome using genome-centric metagenomics.</title>
        <authorList>
            <person name="Engelberts J.P."/>
            <person name="Robbins S.J."/>
            <person name="De Goeij J.M."/>
            <person name="Aranda M."/>
            <person name="Bell S.C."/>
            <person name="Webster N.S."/>
        </authorList>
    </citation>
    <scope>NUCLEOTIDE SEQUENCE</scope>
    <source>
        <strain evidence="6">SB0675_bin_29</strain>
    </source>
</reference>
<evidence type="ECO:0000256" key="2">
    <source>
        <dbReference type="ARBA" id="ARBA00022630"/>
    </source>
</evidence>
<keyword evidence="3" id="KW-0274">FAD</keyword>
<keyword evidence="2" id="KW-0285">Flavoprotein</keyword>